<evidence type="ECO:0008006" key="3">
    <source>
        <dbReference type="Google" id="ProtNLM"/>
    </source>
</evidence>
<dbReference type="Proteomes" id="UP000001494">
    <property type="component" value="Chromosome"/>
</dbReference>
<evidence type="ECO:0000313" key="1">
    <source>
        <dbReference type="EMBL" id="AEH61932.1"/>
    </source>
</evidence>
<reference evidence="1 2" key="1">
    <citation type="journal article" date="2011" name="J. Bacteriol.">
        <title>Genome sequence of the ethanol-producing Zymomonas mobilis subsp. mobilis lectotype strain ATCC 10988.</title>
        <authorList>
            <person name="Pappas K.M."/>
            <person name="Kouvelis V.N."/>
            <person name="Saunders E."/>
            <person name="Brettin T.S."/>
            <person name="Bruce D."/>
            <person name="Detter C."/>
            <person name="Balakireva M."/>
            <person name="Han C.S."/>
            <person name="Savvakis G."/>
            <person name="Kyrpides N.C."/>
            <person name="Typas M.A."/>
        </authorList>
    </citation>
    <scope>NUCLEOTIDE SEQUENCE [LARGE SCALE GENOMIC DNA]</scope>
    <source>
        <strain evidence="2">ATCC 10988 / DSM 424 / CCUG 17860 / LMG 404 / NCIMB 8938 / NRRL B-806 / ZM1</strain>
    </source>
</reference>
<dbReference type="Pfam" id="PF08901">
    <property type="entry name" value="DUF1847"/>
    <property type="match status" value="1"/>
</dbReference>
<protein>
    <recommendedName>
        <fullName evidence="3">Metal-binding protein</fullName>
    </recommendedName>
</protein>
<dbReference type="GeneID" id="79903619"/>
<dbReference type="OrthoDB" id="9795204at2"/>
<evidence type="ECO:0000313" key="2">
    <source>
        <dbReference type="Proteomes" id="UP000001494"/>
    </source>
</evidence>
<dbReference type="AlphaFoldDB" id="A0A0H3FZW8"/>
<dbReference type="EMBL" id="CP002850">
    <property type="protein sequence ID" value="AEH61932.1"/>
    <property type="molecule type" value="Genomic_DNA"/>
</dbReference>
<dbReference type="InterPro" id="IPR014997">
    <property type="entry name" value="DUF1847"/>
</dbReference>
<dbReference type="HOGENOM" id="CLU_091350_0_0_5"/>
<sequence length="218" mass="24402">MANKAENDGLSCTNCAVNTCKKEAGKYPEFCPTVSLSDQEIDDIIELYSHDQEVRRLAVAGSEVEGAFYGKYTRVEEVMEFARRINAKKIGIATCIGLIEESRIFARILKAKGFEAFGVACKVGAVEKTKINIELQYLRQPFERICNPVWQAKLLNKQKTELNVVMGLCVGHDSLFYRYSEAPATTLVTKDRITGHNPIAPLQGVKTYYSHLLKTEKA</sequence>
<name>A0A0H3FZW8_ZYMMA</name>
<accession>A0A0H3FZW8</accession>
<gene>
    <name evidence="1" type="ordered locus">Zmob_0077</name>
</gene>
<dbReference type="eggNOG" id="COG4887">
    <property type="taxonomic scope" value="Bacteria"/>
</dbReference>
<organism evidence="1 2">
    <name type="scientific">Zymomonas mobilis subsp. mobilis (strain ATCC 10988 / DSM 424 / LMG 404 / NCIMB 8938 / NRRL B-806 / ZM1)</name>
    <dbReference type="NCBI Taxonomy" id="555217"/>
    <lineage>
        <taxon>Bacteria</taxon>
        <taxon>Pseudomonadati</taxon>
        <taxon>Pseudomonadota</taxon>
        <taxon>Alphaproteobacteria</taxon>
        <taxon>Sphingomonadales</taxon>
        <taxon>Zymomonadaceae</taxon>
        <taxon>Zymomonas</taxon>
    </lineage>
</organism>
<dbReference type="KEGG" id="zmm:Zmob_0077"/>
<dbReference type="RefSeq" id="WP_011241073.1">
    <property type="nucleotide sequence ID" value="NC_017262.1"/>
</dbReference>
<proteinExistence type="predicted"/>